<accession>A0A5A7N3I3</accession>
<organism evidence="1 2">
    <name type="scientific">Iodidimonas nitroreducens</name>
    <dbReference type="NCBI Taxonomy" id="1236968"/>
    <lineage>
        <taxon>Bacteria</taxon>
        <taxon>Pseudomonadati</taxon>
        <taxon>Pseudomonadota</taxon>
        <taxon>Alphaproteobacteria</taxon>
        <taxon>Iodidimonadales</taxon>
        <taxon>Iodidimonadaceae</taxon>
        <taxon>Iodidimonas</taxon>
    </lineage>
</organism>
<dbReference type="Proteomes" id="UP000324996">
    <property type="component" value="Unassembled WGS sequence"/>
</dbReference>
<sequence>MTKPSDAYLILLQQVECALDEALLSGRVPKDHSQHDELEAMRREVAAVRKAMLDRKQEPVAIPRTAQAGR</sequence>
<comment type="caution">
    <text evidence="1">The sequence shown here is derived from an EMBL/GenBank/DDBJ whole genome shotgun (WGS) entry which is preliminary data.</text>
</comment>
<dbReference type="AlphaFoldDB" id="A0A5A7N3I3"/>
<dbReference type="EMBL" id="BKCN01000001">
    <property type="protein sequence ID" value="GER02587.1"/>
    <property type="molecule type" value="Genomic_DNA"/>
</dbReference>
<dbReference type="RefSeq" id="WP_042088102.1">
    <property type="nucleotide sequence ID" value="NZ_BKCN01000001.1"/>
</dbReference>
<reference evidence="1 2" key="1">
    <citation type="submission" date="2019-09" db="EMBL/GenBank/DDBJ databases">
        <title>NBRP : Genome information of microbial organism related human and environment.</title>
        <authorList>
            <person name="Hattori M."/>
            <person name="Oshima K."/>
            <person name="Inaba H."/>
            <person name="Suda W."/>
            <person name="Sakamoto M."/>
            <person name="Iino T."/>
            <person name="Kitahara M."/>
            <person name="Oshida Y."/>
            <person name="Iida T."/>
            <person name="Kudo T."/>
            <person name="Itoh T."/>
            <person name="Ohkuma M."/>
        </authorList>
    </citation>
    <scope>NUCLEOTIDE SEQUENCE [LARGE SCALE GENOMIC DNA]</scope>
    <source>
        <strain evidence="1 2">Q-1</strain>
    </source>
</reference>
<gene>
    <name evidence="1" type="ORF">JCM17846_02690</name>
</gene>
<evidence type="ECO:0000313" key="1">
    <source>
        <dbReference type="EMBL" id="GER02587.1"/>
    </source>
</evidence>
<protein>
    <submittedName>
        <fullName evidence="1">Uncharacterized protein</fullName>
    </submittedName>
</protein>
<name>A0A5A7N3I3_9PROT</name>
<evidence type="ECO:0000313" key="2">
    <source>
        <dbReference type="Proteomes" id="UP000324996"/>
    </source>
</evidence>
<proteinExistence type="predicted"/>
<keyword evidence="2" id="KW-1185">Reference proteome</keyword>